<dbReference type="AlphaFoldDB" id="A0A3B0VN27"/>
<accession>A0A3B0VN27</accession>
<reference evidence="1" key="1">
    <citation type="submission" date="2018-06" db="EMBL/GenBank/DDBJ databases">
        <authorList>
            <person name="Zhirakovskaya E."/>
        </authorList>
    </citation>
    <scope>NUCLEOTIDE SEQUENCE</scope>
</reference>
<gene>
    <name evidence="1" type="ORF">MNBD_GAMMA04-659</name>
</gene>
<proteinExistence type="predicted"/>
<sequence>MKFYLSIASLFLMLQGTSYAESPDFVPLTENPTFKSPNFSFATGELNIPTVIVDGNQLYDVKMQLMNTENGMLFSLVNAVEQPVFEEIFETITNNMSKKEVINRLGMPQEMHFDLEIKLPYCDAPQLELGAIYDQWTYFNDSSKMGPSGFAVWFAKVEGVSDKELVVGKVNGYGCI</sequence>
<organism evidence="1">
    <name type="scientific">hydrothermal vent metagenome</name>
    <dbReference type="NCBI Taxonomy" id="652676"/>
    <lineage>
        <taxon>unclassified sequences</taxon>
        <taxon>metagenomes</taxon>
        <taxon>ecological metagenomes</taxon>
    </lineage>
</organism>
<dbReference type="EMBL" id="UOFB01000068">
    <property type="protein sequence ID" value="VAW45038.1"/>
    <property type="molecule type" value="Genomic_DNA"/>
</dbReference>
<protein>
    <submittedName>
        <fullName evidence="1">Uncharacterized protein</fullName>
    </submittedName>
</protein>
<name>A0A3B0VN27_9ZZZZ</name>
<evidence type="ECO:0000313" key="1">
    <source>
        <dbReference type="EMBL" id="VAW45038.1"/>
    </source>
</evidence>